<protein>
    <recommendedName>
        <fullName evidence="3">CH-like domain-containing protein</fullName>
    </recommendedName>
</protein>
<evidence type="ECO:0000313" key="5">
    <source>
        <dbReference type="Proteomes" id="UP001165065"/>
    </source>
</evidence>
<dbReference type="GO" id="GO:0005737">
    <property type="term" value="C:cytoplasm"/>
    <property type="evidence" value="ECO:0007669"/>
    <property type="project" value="UniProtKB-ARBA"/>
</dbReference>
<gene>
    <name evidence="4" type="ORF">TrCOL_g27</name>
</gene>
<dbReference type="InterPro" id="IPR010441">
    <property type="entry name" value="CH_2"/>
</dbReference>
<evidence type="ECO:0000256" key="2">
    <source>
        <dbReference type="SAM" id="MobiDB-lite"/>
    </source>
</evidence>
<dbReference type="Proteomes" id="UP001165065">
    <property type="component" value="Unassembled WGS sequence"/>
</dbReference>
<dbReference type="Gene3D" id="1.10.418.10">
    <property type="entry name" value="Calponin-like domain"/>
    <property type="match status" value="1"/>
</dbReference>
<evidence type="ECO:0000313" key="4">
    <source>
        <dbReference type="EMBL" id="GMI22979.1"/>
    </source>
</evidence>
<dbReference type="PANTHER" id="PTHR35609:SF1">
    <property type="entry name" value="MACRO DOMAIN-CONTAINING PROTEIN"/>
    <property type="match status" value="1"/>
</dbReference>
<dbReference type="SUPFAM" id="SSF47473">
    <property type="entry name" value="EF-hand"/>
    <property type="match status" value="1"/>
</dbReference>
<reference evidence="5" key="1">
    <citation type="journal article" date="2023" name="Commun. Biol.">
        <title>Genome analysis of Parmales, the sister group of diatoms, reveals the evolutionary specialization of diatoms from phago-mixotrophs to photoautotrophs.</title>
        <authorList>
            <person name="Ban H."/>
            <person name="Sato S."/>
            <person name="Yoshikawa S."/>
            <person name="Yamada K."/>
            <person name="Nakamura Y."/>
            <person name="Ichinomiya M."/>
            <person name="Sato N."/>
            <person name="Blanc-Mathieu R."/>
            <person name="Endo H."/>
            <person name="Kuwata A."/>
            <person name="Ogata H."/>
        </authorList>
    </citation>
    <scope>NUCLEOTIDE SEQUENCE [LARGE SCALE GENOMIC DNA]</scope>
</reference>
<evidence type="ECO:0000256" key="1">
    <source>
        <dbReference type="SAM" id="Coils"/>
    </source>
</evidence>
<feature type="region of interest" description="Disordered" evidence="2">
    <location>
        <begin position="104"/>
        <end position="126"/>
    </location>
</feature>
<feature type="coiled-coil region" evidence="1">
    <location>
        <begin position="169"/>
        <end position="206"/>
    </location>
</feature>
<feature type="region of interest" description="Disordered" evidence="2">
    <location>
        <begin position="700"/>
        <end position="775"/>
    </location>
</feature>
<dbReference type="OrthoDB" id="62528at2759"/>
<name>A0A9W7L1S3_9STRA</name>
<dbReference type="Pfam" id="PF06294">
    <property type="entry name" value="CH_2"/>
    <property type="match status" value="1"/>
</dbReference>
<comment type="caution">
    <text evidence="4">The sequence shown here is derived from an EMBL/GenBank/DDBJ whole genome shotgun (WGS) entry which is preliminary data.</text>
</comment>
<dbReference type="InterPro" id="IPR011992">
    <property type="entry name" value="EF-hand-dom_pair"/>
</dbReference>
<feature type="domain" description="CH-like" evidence="3">
    <location>
        <begin position="6"/>
        <end position="102"/>
    </location>
</feature>
<dbReference type="EMBL" id="BRYA01000558">
    <property type="protein sequence ID" value="GMI22979.1"/>
    <property type="molecule type" value="Genomic_DNA"/>
</dbReference>
<keyword evidence="1" id="KW-0175">Coiled coil</keyword>
<organism evidence="4 5">
    <name type="scientific">Triparma columacea</name>
    <dbReference type="NCBI Taxonomy" id="722753"/>
    <lineage>
        <taxon>Eukaryota</taxon>
        <taxon>Sar</taxon>
        <taxon>Stramenopiles</taxon>
        <taxon>Ochrophyta</taxon>
        <taxon>Bolidophyceae</taxon>
        <taxon>Parmales</taxon>
        <taxon>Triparmaceae</taxon>
        <taxon>Triparma</taxon>
    </lineage>
</organism>
<dbReference type="PANTHER" id="PTHR35609">
    <property type="entry name" value="MACRO DOMAIN-CONTAINING PROTEIN"/>
    <property type="match status" value="1"/>
</dbReference>
<sequence length="1458" mass="163329">MASYVSNWLNNEICLSTYITAPSKQFANGYLFGEVLLAIGWLSESKFSIMRNHHTTNVRLNNFEIVDTCLRNSGVNFEPKKSIPLIVTEARGAASDLLLKIKKAKELQDNPPPKPAQPSTYSVRPTKFVRPPMTDWGLDDFMLKTMDKIGTHNFNKLDEEINLRRFHDTQRLEERKQLRREEIEDMENKERVRIRIKTELQRARDRAAFMDKWIEEGRESWQVNEDKRVEREKHLLEYEVAVVAKRDAIKENDRLIHQHDGKSNISSFERNMKRLGVGNDDTDPATFRPSHESGLNYLQRLDDTVKEANLNPSGNYETMENLHRAEKVNKKARKERETRRRKMLVDQSIAQRELSKREAHGMMMEGLAASARKIKAEHHENWVLKKRKELDTRETDQRVNLMTTVRISNQESLLKDFFAKTALEHEAPESQQKKQDRLDEIAKIKADAKAKKRVNATAVCNHAVDKLLDLVEIICGEREQLQGPIAPQLYRDLRKLYVSNKPFFEPPPVEDDDEWNMLEECKGYVEGSSWIDGGEGGDWGYPELTLPPPNPTEKPLAGCESPDYAVSVKAALCGLARDDEAIKDYVAWTLYEYASFLRRGDENWDIVCDKHTQILKMDTADNTDLQEIEDAIDLLEEDLGDVAEEQVEAARDVCDGSSGRAREWIAALIGEREVGLRGLCSLVVEDATVKLNELRTSRLEEASVEEPVPEEVLAKDSIADEEGNTDADGEEKKEGGLAAASQATEETEDDETKERRRETEENIAMSEEEVKEKERMREIQRRADLKETADAYFPKYLTTLEQVVATSPFLKECSLPTVSVVSTAEALLADFSEKDDIDGYYEVVSVVCSMVALLARLSFRVNRMSSAAEAVTEKLVSSLNAMCTRRAKFETASIVELAARIGDAASTGWKAELKFQMDLSKDESVHKDADFLAVVFDTRGERISIEFVQHLATRFRKVTKGNSTISNDSFLKVFQRVVGDGQGVSTWEWTDPKRLLMIGKLFDPNETGRIPWKKFMHSLVCHFLPSLPSIEGLRDMAVSIKGDKGLPVFKKDGFWTVARGAFFNMRLWFEEGERAVTQEMGRKIKEVYATVFQENEAVEFTELLLAWSATEGPDKGISLLRGMTSICGAADVDLKPGGSGPMGPTVSLSELEGIISFDYSNPKGNLSYASSAFRAAGGEGDGRVSFSSLRNVVNGEWNALELAASQMNCLEMVGPGVAPDSGVTGYFRDRTQGPACALTCPAGTVFRNYFVQTTDPSTGRQFVGQCRGGRQINLASSVEELLENEKHGYWALRNGYLLPAKGKMAKLNQALEEGGEELCERVIESFGVGVHWGTEVGGGGGGGGGIVCQVYASAVPVAYCKNTSITDWAPFARLTLRAMYKATLLVGAKLARESGERVTVYLTMLGGGAFGNQMTWILDAIEEAFCEFGGEALDVKLVHYSSVTARYKEFAKKLKRKS</sequence>
<dbReference type="InterPro" id="IPR036872">
    <property type="entry name" value="CH_dom_sf"/>
</dbReference>
<keyword evidence="5" id="KW-1185">Reference proteome</keyword>
<evidence type="ECO:0000259" key="3">
    <source>
        <dbReference type="Pfam" id="PF06294"/>
    </source>
</evidence>
<accession>A0A9W7L1S3</accession>
<feature type="compositionally biased region" description="Acidic residues" evidence="2">
    <location>
        <begin position="719"/>
        <end position="729"/>
    </location>
</feature>
<proteinExistence type="predicted"/>